<dbReference type="Pfam" id="PF00903">
    <property type="entry name" value="Glyoxalase"/>
    <property type="match status" value="1"/>
</dbReference>
<comment type="caution">
    <text evidence="2">The sequence shown here is derived from an EMBL/GenBank/DDBJ whole genome shotgun (WGS) entry which is preliminary data.</text>
</comment>
<name>A0A8J3YPI8_9ACTN</name>
<dbReference type="SUPFAM" id="SSF54593">
    <property type="entry name" value="Glyoxalase/Bleomycin resistance protein/Dihydroxybiphenyl dioxygenase"/>
    <property type="match status" value="1"/>
</dbReference>
<evidence type="ECO:0000313" key="3">
    <source>
        <dbReference type="Proteomes" id="UP000619260"/>
    </source>
</evidence>
<organism evidence="2 3">
    <name type="scientific">Virgisporangium aliadipatigenens</name>
    <dbReference type="NCBI Taxonomy" id="741659"/>
    <lineage>
        <taxon>Bacteria</taxon>
        <taxon>Bacillati</taxon>
        <taxon>Actinomycetota</taxon>
        <taxon>Actinomycetes</taxon>
        <taxon>Micromonosporales</taxon>
        <taxon>Micromonosporaceae</taxon>
        <taxon>Virgisporangium</taxon>
    </lineage>
</organism>
<feature type="domain" description="Glyoxalase/fosfomycin resistance/dioxygenase" evidence="1">
    <location>
        <begin position="11"/>
        <end position="131"/>
    </location>
</feature>
<proteinExistence type="predicted"/>
<dbReference type="InterPro" id="IPR029068">
    <property type="entry name" value="Glyas_Bleomycin-R_OHBP_Dase"/>
</dbReference>
<dbReference type="RefSeq" id="WP_203902511.1">
    <property type="nucleotide sequence ID" value="NZ_BOPF01000024.1"/>
</dbReference>
<dbReference type="PANTHER" id="PTHR33990">
    <property type="entry name" value="PROTEIN YJDN-RELATED"/>
    <property type="match status" value="1"/>
</dbReference>
<dbReference type="InterPro" id="IPR028973">
    <property type="entry name" value="PhnB-like"/>
</dbReference>
<dbReference type="AlphaFoldDB" id="A0A8J3YPI8"/>
<gene>
    <name evidence="2" type="ORF">Val02_59220</name>
</gene>
<dbReference type="CDD" id="cd06588">
    <property type="entry name" value="PhnB_like"/>
    <property type="match status" value="1"/>
</dbReference>
<evidence type="ECO:0000259" key="1">
    <source>
        <dbReference type="Pfam" id="PF00903"/>
    </source>
</evidence>
<dbReference type="Proteomes" id="UP000619260">
    <property type="component" value="Unassembled WGS sequence"/>
</dbReference>
<protein>
    <submittedName>
        <fullName evidence="2">VOC family protein</fullName>
    </submittedName>
</protein>
<evidence type="ECO:0000313" key="2">
    <source>
        <dbReference type="EMBL" id="GIJ49036.1"/>
    </source>
</evidence>
<keyword evidence="3" id="KW-1185">Reference proteome</keyword>
<dbReference type="Gene3D" id="3.10.180.10">
    <property type="entry name" value="2,3-Dihydroxybiphenyl 1,2-Dioxygenase, domain 1"/>
    <property type="match status" value="1"/>
</dbReference>
<reference evidence="2" key="1">
    <citation type="submission" date="2021-01" db="EMBL/GenBank/DDBJ databases">
        <title>Whole genome shotgun sequence of Virgisporangium aliadipatigenens NBRC 105644.</title>
        <authorList>
            <person name="Komaki H."/>
            <person name="Tamura T."/>
        </authorList>
    </citation>
    <scope>NUCLEOTIDE SEQUENCE</scope>
    <source>
        <strain evidence="2">NBRC 105644</strain>
    </source>
</reference>
<dbReference type="EMBL" id="BOPF01000024">
    <property type="protein sequence ID" value="GIJ49036.1"/>
    <property type="molecule type" value="Genomic_DNA"/>
</dbReference>
<dbReference type="PANTHER" id="PTHR33990:SF1">
    <property type="entry name" value="PROTEIN YJDN"/>
    <property type="match status" value="1"/>
</dbReference>
<sequence length="137" mass="14832">MSVTTAVHLNFRGDARAALEFYADVAGGQPVIVTYKDSGAVTDPAEADQVIWGQVRADNGFHVMAFDVPAARPFSRGDASFYVSLRGDSREELTALWEKLSDGGTVVVPFGPSQWAPLYGMVTDRFGITWVLDIAAF</sequence>
<accession>A0A8J3YPI8</accession>
<dbReference type="InterPro" id="IPR004360">
    <property type="entry name" value="Glyas_Fos-R_dOase_dom"/>
</dbReference>